<evidence type="ECO:0000256" key="1">
    <source>
        <dbReference type="ARBA" id="ARBA00005585"/>
    </source>
</evidence>
<dbReference type="InterPro" id="IPR053958">
    <property type="entry name" value="HMGCR/SNAP/NPC1-like_SSD"/>
</dbReference>
<proteinExistence type="inferred from homology"/>
<feature type="compositionally biased region" description="Acidic residues" evidence="2">
    <location>
        <begin position="882"/>
        <end position="892"/>
    </location>
</feature>
<feature type="transmembrane region" description="Helical" evidence="3">
    <location>
        <begin position="713"/>
        <end position="734"/>
    </location>
</feature>
<dbReference type="PROSITE" id="PS50156">
    <property type="entry name" value="SSD"/>
    <property type="match status" value="1"/>
</dbReference>
<reference evidence="5 6" key="1">
    <citation type="submission" date="2024-04" db="EMBL/GenBank/DDBJ databases">
        <title>Tritrichomonas musculus Genome.</title>
        <authorList>
            <person name="Alves-Ferreira E."/>
            <person name="Grigg M."/>
            <person name="Lorenzi H."/>
            <person name="Galac M."/>
        </authorList>
    </citation>
    <scope>NUCLEOTIDE SEQUENCE [LARGE SCALE GENOMIC DNA]</scope>
    <source>
        <strain evidence="5 6">EAF2021</strain>
    </source>
</reference>
<evidence type="ECO:0000313" key="5">
    <source>
        <dbReference type="EMBL" id="KAK8894793.1"/>
    </source>
</evidence>
<protein>
    <submittedName>
        <fullName evidence="5">Patched domain-containing protein 3</fullName>
    </submittedName>
</protein>
<sequence length="892" mass="100033">MNCMVKISNAIENFFEFVFSKIGYLVFRYSWQTLLVAFIVDIALCCGWMKRDYVSDVKDTWIPSGSQSLVDYERYTSIFGQEIKMHSLYVTKPGEDLLTKANLLKIFNILEEIASHPSFASTCQRMMGQCFVNSPLFVWMNRKQLLQALHDDSAVKEALNKSIMVNISSFTGEFDPKTVSSSYVWMMFFQNLNNVTAIEDFESYFDKLKNMEGFRLYPNSAGAQGRELKKSITGDLKFLGISYALCFIFISLTLGKLRCGETRIFLALMGIAETGLAFAGAIGLGSFCGISYTPPVSVIPFIILGIATDNAFLLTRFLDSSMKPTTEERFIDAFGSSGATITISTLTNIVAFAVGAITPIPALATFGGFASLTFFVNYLLTYFFFGPFLAFDTKWKDQGRADPFFCNKIKKEVSKNEESSNPKNEYNKTKNDDQEEENNENEEEDSNNDKGETEEKDENNLNQDLHANTEAFEKYSIWFYRKVILSLPGKIILLILLLAMIGVSIYATLQFRITYTIRLMIPKNSFLDSYYKLQETVFSKINGQIYLVNTKPMDLATADGRAKFEKARDNFKTAKFFAPTQGITWYEAFLQKNSPSSSITSDNFMEKIISFHDNETNSRYLADIILSDDRKSLVAVKGSYSYVPLSDGLDIVDMMVDSRKKLEDDSLYPWSYEFITAGQYEDIGKQVLQNLLIAIAIVFAIILLTLADILASLLVTIIVAAIDVAVFGYFLTWWGVDVNTISAGNLVIVIGLSVDYSAHVMHAYLNPTGRYENAVLDAIAEVGLAVLLGALSTFLAVFPLAFCQSAMFVIFFKTFFGTIVAGILYSLILLPIILSLIGKILPPHTSQRSANKGSSSELEDDNECGNKRKVHAVKDKKKKNIDDDDSFESEYN</sequence>
<gene>
    <name evidence="5" type="ORF">M9Y10_023231</name>
</gene>
<keyword evidence="3" id="KW-0812">Transmembrane</keyword>
<dbReference type="SUPFAM" id="SSF82866">
    <property type="entry name" value="Multidrug efflux transporter AcrB transmembrane domain"/>
    <property type="match status" value="2"/>
</dbReference>
<feature type="compositionally biased region" description="Acidic residues" evidence="2">
    <location>
        <begin position="433"/>
        <end position="446"/>
    </location>
</feature>
<dbReference type="InterPro" id="IPR051697">
    <property type="entry name" value="Patched_domain-protein"/>
</dbReference>
<keyword evidence="6" id="KW-1185">Reference proteome</keyword>
<feature type="transmembrane region" description="Helical" evidence="3">
    <location>
        <begin position="264"/>
        <end position="292"/>
    </location>
</feature>
<dbReference type="InterPro" id="IPR000731">
    <property type="entry name" value="SSD"/>
</dbReference>
<feature type="transmembrane region" description="Helical" evidence="3">
    <location>
        <begin position="778"/>
        <end position="802"/>
    </location>
</feature>
<name>A0ABR2KUR5_9EUKA</name>
<feature type="transmembrane region" description="Helical" evidence="3">
    <location>
        <begin position="687"/>
        <end position="706"/>
    </location>
</feature>
<feature type="transmembrane region" description="Helical" evidence="3">
    <location>
        <begin position="746"/>
        <end position="766"/>
    </location>
</feature>
<feature type="region of interest" description="Disordered" evidence="2">
    <location>
        <begin position="844"/>
        <end position="892"/>
    </location>
</feature>
<comment type="caution">
    <text evidence="5">The sequence shown here is derived from an EMBL/GenBank/DDBJ whole genome shotgun (WGS) entry which is preliminary data.</text>
</comment>
<feature type="region of interest" description="Disordered" evidence="2">
    <location>
        <begin position="416"/>
        <end position="463"/>
    </location>
</feature>
<dbReference type="InterPro" id="IPR001036">
    <property type="entry name" value="Acrflvin-R"/>
</dbReference>
<feature type="transmembrane region" description="Helical" evidence="3">
    <location>
        <begin position="369"/>
        <end position="391"/>
    </location>
</feature>
<keyword evidence="3" id="KW-1133">Transmembrane helix</keyword>
<keyword evidence="3" id="KW-0472">Membrane</keyword>
<comment type="similarity">
    <text evidence="1">Belongs to the patched family.</text>
</comment>
<dbReference type="PANTHER" id="PTHR10796:SF92">
    <property type="entry name" value="PATCHED-RELATED, ISOFORM A"/>
    <property type="match status" value="1"/>
</dbReference>
<evidence type="ECO:0000313" key="6">
    <source>
        <dbReference type="Proteomes" id="UP001470230"/>
    </source>
</evidence>
<evidence type="ECO:0000259" key="4">
    <source>
        <dbReference type="PROSITE" id="PS50156"/>
    </source>
</evidence>
<dbReference type="EMBL" id="JAPFFF010000003">
    <property type="protein sequence ID" value="KAK8894793.1"/>
    <property type="molecule type" value="Genomic_DNA"/>
</dbReference>
<dbReference type="Pfam" id="PF00873">
    <property type="entry name" value="ACR_tran"/>
    <property type="match status" value="1"/>
</dbReference>
<organism evidence="5 6">
    <name type="scientific">Tritrichomonas musculus</name>
    <dbReference type="NCBI Taxonomy" id="1915356"/>
    <lineage>
        <taxon>Eukaryota</taxon>
        <taxon>Metamonada</taxon>
        <taxon>Parabasalia</taxon>
        <taxon>Tritrichomonadida</taxon>
        <taxon>Tritrichomonadidae</taxon>
        <taxon>Tritrichomonas</taxon>
    </lineage>
</organism>
<feature type="domain" description="SSD" evidence="4">
    <location>
        <begin position="235"/>
        <end position="391"/>
    </location>
</feature>
<dbReference type="PANTHER" id="PTHR10796">
    <property type="entry name" value="PATCHED-RELATED"/>
    <property type="match status" value="1"/>
</dbReference>
<feature type="compositionally biased region" description="Basic residues" evidence="2">
    <location>
        <begin position="867"/>
        <end position="879"/>
    </location>
</feature>
<feature type="transmembrane region" description="Helical" evidence="3">
    <location>
        <begin position="491"/>
        <end position="509"/>
    </location>
</feature>
<dbReference type="Proteomes" id="UP001470230">
    <property type="component" value="Unassembled WGS sequence"/>
</dbReference>
<feature type="transmembrane region" description="Helical" evidence="3">
    <location>
        <begin position="814"/>
        <end position="838"/>
    </location>
</feature>
<dbReference type="Gene3D" id="1.20.1640.10">
    <property type="entry name" value="Multidrug efflux transporter AcrB transmembrane domain"/>
    <property type="match status" value="2"/>
</dbReference>
<feature type="transmembrane region" description="Helical" evidence="3">
    <location>
        <begin position="330"/>
        <end position="357"/>
    </location>
</feature>
<feature type="compositionally biased region" description="Polar residues" evidence="2">
    <location>
        <begin position="844"/>
        <end position="856"/>
    </location>
</feature>
<evidence type="ECO:0000256" key="2">
    <source>
        <dbReference type="SAM" id="MobiDB-lite"/>
    </source>
</evidence>
<evidence type="ECO:0000256" key="3">
    <source>
        <dbReference type="SAM" id="Phobius"/>
    </source>
</evidence>
<feature type="transmembrane region" description="Helical" evidence="3">
    <location>
        <begin position="238"/>
        <end position="257"/>
    </location>
</feature>
<accession>A0ABR2KUR5</accession>
<feature type="transmembrane region" description="Helical" evidence="3">
    <location>
        <begin position="298"/>
        <end position="318"/>
    </location>
</feature>
<feature type="compositionally biased region" description="Basic and acidic residues" evidence="2">
    <location>
        <begin position="416"/>
        <end position="432"/>
    </location>
</feature>
<dbReference type="Pfam" id="PF12349">
    <property type="entry name" value="Sterol-sensing"/>
    <property type="match status" value="1"/>
</dbReference>